<dbReference type="SUPFAM" id="SSF46689">
    <property type="entry name" value="Homeodomain-like"/>
    <property type="match status" value="1"/>
</dbReference>
<accession>A0ABY9LUB5</accession>
<dbReference type="InterPro" id="IPR018060">
    <property type="entry name" value="HTH_AraC"/>
</dbReference>
<dbReference type="CDD" id="cd06124">
    <property type="entry name" value="cupin_NimR-like_N"/>
    <property type="match status" value="1"/>
</dbReference>
<reference evidence="5 6" key="1">
    <citation type="submission" date="2023-08" db="EMBL/GenBank/DDBJ databases">
        <title>Achromobacter seleniivolatilans sp. nov., isolated from seleniferous soil.</title>
        <authorList>
            <person name="Zhang S."/>
            <person name="Li K."/>
            <person name="Peng J."/>
            <person name="Zhao Q."/>
            <person name="Wang H."/>
            <person name="Guo Y."/>
        </authorList>
    </citation>
    <scope>NUCLEOTIDE SEQUENCE [LARGE SCALE GENOMIC DNA]</scope>
    <source>
        <strain evidence="5 6">R39</strain>
    </source>
</reference>
<name>A0ABY9LUB5_9BURK</name>
<dbReference type="EMBL" id="CP132976">
    <property type="protein sequence ID" value="WMD18381.1"/>
    <property type="molecule type" value="Genomic_DNA"/>
</dbReference>
<dbReference type="RefSeq" id="WP_306937433.1">
    <property type="nucleotide sequence ID" value="NZ_CP132976.1"/>
</dbReference>
<keyword evidence="1" id="KW-0805">Transcription regulation</keyword>
<evidence type="ECO:0000313" key="6">
    <source>
        <dbReference type="Proteomes" id="UP001234798"/>
    </source>
</evidence>
<dbReference type="SUPFAM" id="SSF51182">
    <property type="entry name" value="RmlC-like cupins"/>
    <property type="match status" value="1"/>
</dbReference>
<dbReference type="InterPro" id="IPR009057">
    <property type="entry name" value="Homeodomain-like_sf"/>
</dbReference>
<evidence type="ECO:0000256" key="1">
    <source>
        <dbReference type="ARBA" id="ARBA00023015"/>
    </source>
</evidence>
<dbReference type="InterPro" id="IPR018062">
    <property type="entry name" value="HTH_AraC-typ_CS"/>
</dbReference>
<dbReference type="Pfam" id="PF02311">
    <property type="entry name" value="AraC_binding"/>
    <property type="match status" value="1"/>
</dbReference>
<dbReference type="PROSITE" id="PS00041">
    <property type="entry name" value="HTH_ARAC_FAMILY_1"/>
    <property type="match status" value="1"/>
</dbReference>
<keyword evidence="6" id="KW-1185">Reference proteome</keyword>
<dbReference type="SMART" id="SM00342">
    <property type="entry name" value="HTH_ARAC"/>
    <property type="match status" value="1"/>
</dbReference>
<organism evidence="5 6">
    <name type="scientific">Achromobacter seleniivolatilans</name>
    <dbReference type="NCBI Taxonomy" id="3047478"/>
    <lineage>
        <taxon>Bacteria</taxon>
        <taxon>Pseudomonadati</taxon>
        <taxon>Pseudomonadota</taxon>
        <taxon>Betaproteobacteria</taxon>
        <taxon>Burkholderiales</taxon>
        <taxon>Alcaligenaceae</taxon>
        <taxon>Achromobacter</taxon>
    </lineage>
</organism>
<gene>
    <name evidence="5" type="ORF">RAS12_17225</name>
</gene>
<keyword evidence="2" id="KW-0238">DNA-binding</keyword>
<evidence type="ECO:0000256" key="3">
    <source>
        <dbReference type="ARBA" id="ARBA00023163"/>
    </source>
</evidence>
<dbReference type="Pfam" id="PF12833">
    <property type="entry name" value="HTH_18"/>
    <property type="match status" value="1"/>
</dbReference>
<dbReference type="InterPro" id="IPR003313">
    <property type="entry name" value="AraC-bd"/>
</dbReference>
<feature type="domain" description="HTH araC/xylS-type" evidence="4">
    <location>
        <begin position="160"/>
        <end position="257"/>
    </location>
</feature>
<evidence type="ECO:0000256" key="2">
    <source>
        <dbReference type="ARBA" id="ARBA00023125"/>
    </source>
</evidence>
<dbReference type="InterPro" id="IPR014710">
    <property type="entry name" value="RmlC-like_jellyroll"/>
</dbReference>
<sequence>MEFADSAPILAGHLPYPLACRILHFTPKSVMDRHSSPWAELNFALSGMMEIGIGGVTYLSPPQYAIWIPPHVEHCCQNEGDVHYACIGVPAAACDGMPDKPCTLEISPVMRTILADFERRGIRYPATPEDRRMAQVVIDQIRQARAYASYLPSTSDTVLAPVLSALQRNPGDKRGATHWAATAGITERTLLRYCQQHLGMSFNEWRQRLRVVSALGLLDAGHSVQTVARDLGYSTPSAFIAMFQRLTGESPDSARKRGMQPVS</sequence>
<evidence type="ECO:0000259" key="4">
    <source>
        <dbReference type="PROSITE" id="PS01124"/>
    </source>
</evidence>
<proteinExistence type="predicted"/>
<dbReference type="Gene3D" id="2.60.120.10">
    <property type="entry name" value="Jelly Rolls"/>
    <property type="match status" value="1"/>
</dbReference>
<keyword evidence="3" id="KW-0804">Transcription</keyword>
<evidence type="ECO:0000313" key="5">
    <source>
        <dbReference type="EMBL" id="WMD18381.1"/>
    </source>
</evidence>
<dbReference type="Gene3D" id="1.10.10.60">
    <property type="entry name" value="Homeodomain-like"/>
    <property type="match status" value="1"/>
</dbReference>
<protein>
    <submittedName>
        <fullName evidence="5">Helix-turn-helix transcriptional regulator</fullName>
    </submittedName>
</protein>
<dbReference type="PANTHER" id="PTHR11019:SF190">
    <property type="entry name" value="ARAC-FAMILY REGULATORY PROTEIN"/>
    <property type="match status" value="1"/>
</dbReference>
<dbReference type="PROSITE" id="PS01124">
    <property type="entry name" value="HTH_ARAC_FAMILY_2"/>
    <property type="match status" value="1"/>
</dbReference>
<dbReference type="PANTHER" id="PTHR11019">
    <property type="entry name" value="HTH-TYPE TRANSCRIPTIONAL REGULATOR NIMR"/>
    <property type="match status" value="1"/>
</dbReference>
<dbReference type="InterPro" id="IPR011051">
    <property type="entry name" value="RmlC_Cupin_sf"/>
</dbReference>
<dbReference type="Proteomes" id="UP001234798">
    <property type="component" value="Chromosome"/>
</dbReference>